<dbReference type="PANTHER" id="PTHR43625:SF40">
    <property type="entry name" value="ALDO-KETO REDUCTASE YAKC [NADP(+)]"/>
    <property type="match status" value="1"/>
</dbReference>
<dbReference type="InterPro" id="IPR023210">
    <property type="entry name" value="NADP_OxRdtase_dom"/>
</dbReference>
<keyword evidence="1" id="KW-0560">Oxidoreductase</keyword>
<evidence type="ECO:0000259" key="2">
    <source>
        <dbReference type="Pfam" id="PF00248"/>
    </source>
</evidence>
<organism evidence="3 4">
    <name type="scientific">Labrys monachus</name>
    <dbReference type="NCBI Taxonomy" id="217067"/>
    <lineage>
        <taxon>Bacteria</taxon>
        <taxon>Pseudomonadati</taxon>
        <taxon>Pseudomonadota</taxon>
        <taxon>Alphaproteobacteria</taxon>
        <taxon>Hyphomicrobiales</taxon>
        <taxon>Xanthobacteraceae</taxon>
        <taxon>Labrys</taxon>
    </lineage>
</organism>
<gene>
    <name evidence="3" type="ORF">J3R73_003390</name>
</gene>
<protein>
    <submittedName>
        <fullName evidence="3">Aryl-alcohol dehydrogenase-like predicted oxidoreductase</fullName>
    </submittedName>
</protein>
<proteinExistence type="predicted"/>
<feature type="domain" description="NADP-dependent oxidoreductase" evidence="2">
    <location>
        <begin position="48"/>
        <end position="348"/>
    </location>
</feature>
<evidence type="ECO:0000313" key="3">
    <source>
        <dbReference type="EMBL" id="MDQ0393598.1"/>
    </source>
</evidence>
<dbReference type="CDD" id="cd19076">
    <property type="entry name" value="AKR_AKR13A_13D"/>
    <property type="match status" value="1"/>
</dbReference>
<dbReference type="Gene3D" id="3.20.20.100">
    <property type="entry name" value="NADP-dependent oxidoreductase domain"/>
    <property type="match status" value="1"/>
</dbReference>
<name>A0ABU0FG74_9HYPH</name>
<dbReference type="InterPro" id="IPR050791">
    <property type="entry name" value="Aldo-Keto_reductase"/>
</dbReference>
<keyword evidence="4" id="KW-1185">Reference proteome</keyword>
<sequence>MRGQNPTIGLQRPWPVLRGNPEMTFTPDDIAGSARVLLGHSDLLVRPVGLGCMGMSQFYGAADDAQSTRTVREALDLGIDFIDTADIYGAANMLVGDENRGFGHNEQLIGGAIAGRRDEVVLATKFAVRLTEDGKGVRIDGHPAYVASACEASLSRLGVEVIDLYYAHRLDPKVPVEDTVGAMARLVEQGKVRAIGLSEVSAAQLRKAHSVHPITALQSEYSLWERGVEAEMLPACRELGIAFVPFSPLGRSMLTGAVTAGTRFAAGDFRITDPRFSAENLATNFAAVEALTALAEGKGCRPGQIALAWLLAQPFDIVPIPGTKRIEYVHENLAATNVPLSRDEIAYLGAAFAPDRIAGARYAPNDPGRRVDED</sequence>
<dbReference type="Proteomes" id="UP001237448">
    <property type="component" value="Unassembled WGS sequence"/>
</dbReference>
<evidence type="ECO:0000313" key="4">
    <source>
        <dbReference type="Proteomes" id="UP001237448"/>
    </source>
</evidence>
<comment type="caution">
    <text evidence="3">The sequence shown here is derived from an EMBL/GenBank/DDBJ whole genome shotgun (WGS) entry which is preliminary data.</text>
</comment>
<dbReference type="EMBL" id="JAUSVK010000001">
    <property type="protein sequence ID" value="MDQ0393598.1"/>
    <property type="molecule type" value="Genomic_DNA"/>
</dbReference>
<reference evidence="3 4" key="1">
    <citation type="submission" date="2023-07" db="EMBL/GenBank/DDBJ databases">
        <title>Genomic Encyclopedia of Type Strains, Phase IV (KMG-IV): sequencing the most valuable type-strain genomes for metagenomic binning, comparative biology and taxonomic classification.</title>
        <authorList>
            <person name="Goeker M."/>
        </authorList>
    </citation>
    <scope>NUCLEOTIDE SEQUENCE [LARGE SCALE GENOMIC DNA]</scope>
    <source>
        <strain evidence="3 4">DSM 5896</strain>
    </source>
</reference>
<dbReference type="InterPro" id="IPR036812">
    <property type="entry name" value="NAD(P)_OxRdtase_dom_sf"/>
</dbReference>
<evidence type="ECO:0000256" key="1">
    <source>
        <dbReference type="ARBA" id="ARBA00023002"/>
    </source>
</evidence>
<dbReference type="Pfam" id="PF00248">
    <property type="entry name" value="Aldo_ket_red"/>
    <property type="match status" value="1"/>
</dbReference>
<dbReference type="SUPFAM" id="SSF51430">
    <property type="entry name" value="NAD(P)-linked oxidoreductase"/>
    <property type="match status" value="1"/>
</dbReference>
<accession>A0ABU0FG74</accession>
<dbReference type="PANTHER" id="PTHR43625">
    <property type="entry name" value="AFLATOXIN B1 ALDEHYDE REDUCTASE"/>
    <property type="match status" value="1"/>
</dbReference>